<proteinExistence type="predicted"/>
<protein>
    <recommendedName>
        <fullName evidence="2">BTB domain-containing protein</fullName>
    </recommendedName>
</protein>
<feature type="compositionally biased region" description="Polar residues" evidence="1">
    <location>
        <begin position="164"/>
        <end position="180"/>
    </location>
</feature>
<dbReference type="CDD" id="cd18186">
    <property type="entry name" value="BTB_POZ_ZBTB_KLHL-like"/>
    <property type="match status" value="1"/>
</dbReference>
<keyword evidence="4" id="KW-1185">Reference proteome</keyword>
<dbReference type="SMART" id="SM00225">
    <property type="entry name" value="BTB"/>
    <property type="match status" value="1"/>
</dbReference>
<evidence type="ECO:0000256" key="1">
    <source>
        <dbReference type="SAM" id="MobiDB-lite"/>
    </source>
</evidence>
<evidence type="ECO:0000313" key="4">
    <source>
        <dbReference type="Proteomes" id="UP000708208"/>
    </source>
</evidence>
<dbReference type="AlphaFoldDB" id="A0A8J2JYX7"/>
<organism evidence="3 4">
    <name type="scientific">Allacma fusca</name>
    <dbReference type="NCBI Taxonomy" id="39272"/>
    <lineage>
        <taxon>Eukaryota</taxon>
        <taxon>Metazoa</taxon>
        <taxon>Ecdysozoa</taxon>
        <taxon>Arthropoda</taxon>
        <taxon>Hexapoda</taxon>
        <taxon>Collembola</taxon>
        <taxon>Symphypleona</taxon>
        <taxon>Sminthuridae</taxon>
        <taxon>Allacma</taxon>
    </lineage>
</organism>
<feature type="domain" description="BTB" evidence="2">
    <location>
        <begin position="243"/>
        <end position="307"/>
    </location>
</feature>
<evidence type="ECO:0000259" key="2">
    <source>
        <dbReference type="PROSITE" id="PS50097"/>
    </source>
</evidence>
<dbReference type="InterPro" id="IPR000210">
    <property type="entry name" value="BTB/POZ_dom"/>
</dbReference>
<dbReference type="Proteomes" id="UP000708208">
    <property type="component" value="Unassembled WGS sequence"/>
</dbReference>
<dbReference type="PROSITE" id="PS50097">
    <property type="entry name" value="BTB"/>
    <property type="match status" value="1"/>
</dbReference>
<gene>
    <name evidence="3" type="ORF">AFUS01_LOCUS17869</name>
</gene>
<evidence type="ECO:0000313" key="3">
    <source>
        <dbReference type="EMBL" id="CAG7729132.1"/>
    </source>
</evidence>
<dbReference type="PANTHER" id="PTHR24413">
    <property type="entry name" value="SPECKLE-TYPE POZ PROTEIN"/>
    <property type="match status" value="1"/>
</dbReference>
<reference evidence="3" key="1">
    <citation type="submission" date="2021-06" db="EMBL/GenBank/DDBJ databases">
        <authorList>
            <person name="Hodson N. C."/>
            <person name="Mongue J. A."/>
            <person name="Jaron S. K."/>
        </authorList>
    </citation>
    <scope>NUCLEOTIDE SEQUENCE</scope>
</reference>
<name>A0A8J2JYX7_9HEXA</name>
<feature type="region of interest" description="Disordered" evidence="1">
    <location>
        <begin position="162"/>
        <end position="201"/>
    </location>
</feature>
<dbReference type="OrthoDB" id="684045at2759"/>
<sequence>MSSDGNTLIDGNGNAVEIHATNPGFLTNIWKRVRPSTREAPVKYEVRYRQKKEDNVDLNNRSSATSSGSIWSKLSAFTNHDNKLDSSTASTCTSIENTPHSSPGLVQLSGTSRGESLDMLYGDVPRTKTNRKVYSENPERIRTRGETIFSEIRRHRNLNARASIDSTGSSGQRGNTAFRNSSSSGSQQGCESKRVSFHPNNSPTLNEFENQCWNVRSRVTSRENFYNVNEVDMGALYKSGKQSDVTIQCRGQEFKVHSFVLKAQSGHFRRALFMKSDASPLVINDLTPDDVSALLQYMYTGTVDERYVDCYDRISHRFEFMLQDYDVPYSEES</sequence>
<comment type="caution">
    <text evidence="3">The sequence shown here is derived from an EMBL/GenBank/DDBJ whole genome shotgun (WGS) entry which is preliminary data.</text>
</comment>
<dbReference type="Pfam" id="PF00651">
    <property type="entry name" value="BTB"/>
    <property type="match status" value="1"/>
</dbReference>
<dbReference type="EMBL" id="CAJVCH010173903">
    <property type="protein sequence ID" value="CAG7729132.1"/>
    <property type="molecule type" value="Genomic_DNA"/>
</dbReference>
<accession>A0A8J2JYX7</accession>